<dbReference type="InParanoid" id="A0A369KC37"/>
<dbReference type="Pfam" id="PF00520">
    <property type="entry name" value="Ion_trans"/>
    <property type="match status" value="1"/>
</dbReference>
<dbReference type="Proteomes" id="UP000076154">
    <property type="component" value="Unassembled WGS sequence"/>
</dbReference>
<name>A0A369KC37_HYPMA</name>
<keyword evidence="9" id="KW-1185">Reference proteome</keyword>
<keyword evidence="3 6" id="KW-1133">Transmembrane helix</keyword>
<gene>
    <name evidence="8" type="ORF">Hypma_015769</name>
</gene>
<dbReference type="InterPro" id="IPR027359">
    <property type="entry name" value="Volt_channel_dom_sf"/>
</dbReference>
<comment type="caution">
    <text evidence="8">The sequence shown here is derived from an EMBL/GenBank/DDBJ whole genome shotgun (WGS) entry which is preliminary data.</text>
</comment>
<feature type="region of interest" description="Disordered" evidence="5">
    <location>
        <begin position="1"/>
        <end position="25"/>
    </location>
</feature>
<dbReference type="Gene3D" id="1.20.120.350">
    <property type="entry name" value="Voltage-gated potassium channels. Chain C"/>
    <property type="match status" value="1"/>
</dbReference>
<feature type="transmembrane region" description="Helical" evidence="6">
    <location>
        <begin position="55"/>
        <end position="76"/>
    </location>
</feature>
<reference evidence="8" key="1">
    <citation type="submission" date="2018-04" db="EMBL/GenBank/DDBJ databases">
        <title>Whole genome sequencing of Hypsizygus marmoreus.</title>
        <authorList>
            <person name="Choi I.-G."/>
            <person name="Min B."/>
            <person name="Kim J.-G."/>
            <person name="Kim S."/>
            <person name="Oh Y.-L."/>
            <person name="Kong W.-S."/>
            <person name="Park H."/>
            <person name="Jeong J."/>
            <person name="Song E.-S."/>
        </authorList>
    </citation>
    <scope>NUCLEOTIDE SEQUENCE [LARGE SCALE GENOMIC DNA]</scope>
    <source>
        <strain evidence="8">51987-8</strain>
    </source>
</reference>
<feature type="transmembrane region" description="Helical" evidence="6">
    <location>
        <begin position="117"/>
        <end position="136"/>
    </location>
</feature>
<evidence type="ECO:0000256" key="3">
    <source>
        <dbReference type="ARBA" id="ARBA00022989"/>
    </source>
</evidence>
<dbReference type="InterPro" id="IPR005821">
    <property type="entry name" value="Ion_trans_dom"/>
</dbReference>
<evidence type="ECO:0000256" key="5">
    <source>
        <dbReference type="SAM" id="MobiDB-lite"/>
    </source>
</evidence>
<accession>A0A369KC37</accession>
<dbReference type="OrthoDB" id="429183at2759"/>
<dbReference type="STRING" id="39966.A0A369KC37"/>
<feature type="transmembrane region" description="Helical" evidence="6">
    <location>
        <begin position="82"/>
        <end position="105"/>
    </location>
</feature>
<dbReference type="AlphaFoldDB" id="A0A369KC37"/>
<evidence type="ECO:0000259" key="7">
    <source>
        <dbReference type="Pfam" id="PF00520"/>
    </source>
</evidence>
<feature type="domain" description="Ion transport" evidence="7">
    <location>
        <begin position="57"/>
        <end position="143"/>
    </location>
</feature>
<evidence type="ECO:0000256" key="2">
    <source>
        <dbReference type="ARBA" id="ARBA00022692"/>
    </source>
</evidence>
<evidence type="ECO:0000256" key="6">
    <source>
        <dbReference type="SAM" id="Phobius"/>
    </source>
</evidence>
<evidence type="ECO:0000313" key="9">
    <source>
        <dbReference type="Proteomes" id="UP000076154"/>
    </source>
</evidence>
<dbReference type="GO" id="GO:0016020">
    <property type="term" value="C:membrane"/>
    <property type="evidence" value="ECO:0007669"/>
    <property type="project" value="UniProtKB-SubCell"/>
</dbReference>
<feature type="region of interest" description="Disordered" evidence="5">
    <location>
        <begin position="221"/>
        <end position="257"/>
    </location>
</feature>
<keyword evidence="4 6" id="KW-0472">Membrane</keyword>
<comment type="subcellular location">
    <subcellularLocation>
        <location evidence="1">Membrane</location>
        <topology evidence="1">Multi-pass membrane protein</topology>
    </subcellularLocation>
</comment>
<sequence length="257" mass="28406">MSRPALRDDEYAESEALNGGPGLDIEDGRPGRSIYALTRGEITKGLANRFVHSRVYICFYLGMAALSVTTVVLSLREGCPGLAFYILEIIINASMILEVSVRFVAFGRQFWRSHFNVMDLVLTIFCVLTLLILAFAKCGTGSKEEAMLDTLLLITRNVLQFGRLAAVMRQSGQSIFSQPKPIDISTARRAGFMDLDIDSDDDNDDASRPLVYNPVVFDATADESPAANPPRDAFTDMPRAVEAARDRDEEDVWARLG</sequence>
<evidence type="ECO:0000256" key="1">
    <source>
        <dbReference type="ARBA" id="ARBA00004141"/>
    </source>
</evidence>
<dbReference type="EMBL" id="LUEZ02000010">
    <property type="protein sequence ID" value="RDB29353.1"/>
    <property type="molecule type" value="Genomic_DNA"/>
</dbReference>
<protein>
    <recommendedName>
        <fullName evidence="7">Ion transport domain-containing protein</fullName>
    </recommendedName>
</protein>
<dbReference type="GO" id="GO:0005216">
    <property type="term" value="F:monoatomic ion channel activity"/>
    <property type="evidence" value="ECO:0007669"/>
    <property type="project" value="InterPro"/>
</dbReference>
<evidence type="ECO:0000313" key="8">
    <source>
        <dbReference type="EMBL" id="RDB29353.1"/>
    </source>
</evidence>
<dbReference type="PANTHER" id="PTHR38483:SF1">
    <property type="entry name" value="ION TRANSPORT DOMAIN-CONTAINING PROTEIN"/>
    <property type="match status" value="1"/>
</dbReference>
<organism evidence="8 9">
    <name type="scientific">Hypsizygus marmoreus</name>
    <name type="common">White beech mushroom</name>
    <name type="synonym">Agaricus marmoreus</name>
    <dbReference type="NCBI Taxonomy" id="39966"/>
    <lineage>
        <taxon>Eukaryota</taxon>
        <taxon>Fungi</taxon>
        <taxon>Dikarya</taxon>
        <taxon>Basidiomycota</taxon>
        <taxon>Agaricomycotina</taxon>
        <taxon>Agaricomycetes</taxon>
        <taxon>Agaricomycetidae</taxon>
        <taxon>Agaricales</taxon>
        <taxon>Tricholomatineae</taxon>
        <taxon>Lyophyllaceae</taxon>
        <taxon>Hypsizygus</taxon>
    </lineage>
</organism>
<proteinExistence type="predicted"/>
<dbReference type="PANTHER" id="PTHR38483">
    <property type="entry name" value="CHROMOSOME 1, WHOLE GENOME SHOTGUN SEQUENCE"/>
    <property type="match status" value="1"/>
</dbReference>
<keyword evidence="2 6" id="KW-0812">Transmembrane</keyword>
<evidence type="ECO:0000256" key="4">
    <source>
        <dbReference type="ARBA" id="ARBA00023136"/>
    </source>
</evidence>